<dbReference type="PIRSF" id="PIRSF037442">
    <property type="entry name" value="UCP037442_abhydr"/>
    <property type="match status" value="1"/>
</dbReference>
<feature type="domain" description="Serine aminopeptidase S33" evidence="1">
    <location>
        <begin position="27"/>
        <end position="151"/>
    </location>
</feature>
<evidence type="ECO:0000313" key="3">
    <source>
        <dbReference type="Proteomes" id="UP000532440"/>
    </source>
</evidence>
<dbReference type="EMBL" id="JACHGB010000003">
    <property type="protein sequence ID" value="MBB5271799.1"/>
    <property type="molecule type" value="Genomic_DNA"/>
</dbReference>
<gene>
    <name evidence="2" type="ORF">HNQ70_001809</name>
</gene>
<dbReference type="InterPro" id="IPR029058">
    <property type="entry name" value="AB_hydrolase_fold"/>
</dbReference>
<evidence type="ECO:0000313" key="2">
    <source>
        <dbReference type="EMBL" id="MBB5271799.1"/>
    </source>
</evidence>
<keyword evidence="2" id="KW-0378">Hydrolase</keyword>
<dbReference type="InterPro" id="IPR017208">
    <property type="entry name" value="UCP037442_abhydr"/>
</dbReference>
<dbReference type="Pfam" id="PF12146">
    <property type="entry name" value="Hydrolase_4"/>
    <property type="match status" value="1"/>
</dbReference>
<proteinExistence type="predicted"/>
<keyword evidence="3" id="KW-1185">Reference proteome</keyword>
<dbReference type="RefSeq" id="WP_183966502.1">
    <property type="nucleotide sequence ID" value="NZ_BAABEW010000001.1"/>
</dbReference>
<dbReference type="InterPro" id="IPR022742">
    <property type="entry name" value="Hydrolase_4"/>
</dbReference>
<dbReference type="GO" id="GO:0016787">
    <property type="term" value="F:hydrolase activity"/>
    <property type="evidence" value="ECO:0007669"/>
    <property type="project" value="UniProtKB-KW"/>
</dbReference>
<protein>
    <submittedName>
        <fullName evidence="2">Putative alpha/beta hydrolase</fullName>
    </submittedName>
</protein>
<name>A0A7W8M985_9BURK</name>
<organism evidence="2 3">
    <name type="scientific">Quisquiliibacterium transsilvanicum</name>
    <dbReference type="NCBI Taxonomy" id="1549638"/>
    <lineage>
        <taxon>Bacteria</taxon>
        <taxon>Pseudomonadati</taxon>
        <taxon>Pseudomonadota</taxon>
        <taxon>Betaproteobacteria</taxon>
        <taxon>Burkholderiales</taxon>
        <taxon>Burkholderiaceae</taxon>
        <taxon>Quisquiliibacterium</taxon>
    </lineage>
</organism>
<accession>A0A7W8M985</accession>
<dbReference type="Gene3D" id="3.40.50.1820">
    <property type="entry name" value="alpha/beta hydrolase"/>
    <property type="match status" value="1"/>
</dbReference>
<sequence>MAAGLRLELSAGDGSSVVAHRFDAAAPAGVVVIGAALAVPQAFYFDFAAWLAQQGFTALTFDYRGVGHAAPRSLRGFRANIDDWIRHDYEAVVVEARRLAGGRPLTVVGHSMGAQLVPLLPSAREVDAMVAVAGGSGHWRGFMPPMWPFMLAMHHVAVPVALPVAGYFPGRRLKMIGDLPSGVMRQWRRWCLHPDYLVGVEPGAREAYARAAFPMLSLSFTDDRMMPQRNVEALHAHLPGVRRETRRFSPADAGGPIGHMGFFRRRYRDSLWPVALDWIAARRRGAEAT</sequence>
<comment type="caution">
    <text evidence="2">The sequence shown here is derived from an EMBL/GenBank/DDBJ whole genome shotgun (WGS) entry which is preliminary data.</text>
</comment>
<dbReference type="AlphaFoldDB" id="A0A7W8M985"/>
<dbReference type="SUPFAM" id="SSF53474">
    <property type="entry name" value="alpha/beta-Hydrolases"/>
    <property type="match status" value="1"/>
</dbReference>
<reference evidence="2 3" key="1">
    <citation type="submission" date="2020-08" db="EMBL/GenBank/DDBJ databases">
        <title>Genomic Encyclopedia of Type Strains, Phase IV (KMG-IV): sequencing the most valuable type-strain genomes for metagenomic binning, comparative biology and taxonomic classification.</title>
        <authorList>
            <person name="Goeker M."/>
        </authorList>
    </citation>
    <scope>NUCLEOTIDE SEQUENCE [LARGE SCALE GENOMIC DNA]</scope>
    <source>
        <strain evidence="2 3">DSM 29781</strain>
    </source>
</reference>
<dbReference type="Proteomes" id="UP000532440">
    <property type="component" value="Unassembled WGS sequence"/>
</dbReference>
<evidence type="ECO:0000259" key="1">
    <source>
        <dbReference type="Pfam" id="PF12146"/>
    </source>
</evidence>